<accession>A0A6B8REL1</accession>
<protein>
    <submittedName>
        <fullName evidence="9">Rhomboid family intramembrane serine protease</fullName>
    </submittedName>
</protein>
<feature type="transmembrane region" description="Helical" evidence="7">
    <location>
        <begin position="21"/>
        <end position="38"/>
    </location>
</feature>
<name>A0A6B8REL1_9BACL</name>
<dbReference type="InterPro" id="IPR050925">
    <property type="entry name" value="Rhomboid_protease_S54"/>
</dbReference>
<dbReference type="InterPro" id="IPR035952">
    <property type="entry name" value="Rhomboid-like_sf"/>
</dbReference>
<feature type="transmembrane region" description="Helical" evidence="7">
    <location>
        <begin position="154"/>
        <end position="171"/>
    </location>
</feature>
<dbReference type="GO" id="GO:0006508">
    <property type="term" value="P:proteolysis"/>
    <property type="evidence" value="ECO:0007669"/>
    <property type="project" value="UniProtKB-KW"/>
</dbReference>
<dbReference type="EMBL" id="CP034235">
    <property type="protein sequence ID" value="QGQ94931.1"/>
    <property type="molecule type" value="Genomic_DNA"/>
</dbReference>
<gene>
    <name evidence="9" type="ORF">EHS13_08585</name>
</gene>
<reference evidence="10" key="1">
    <citation type="submission" date="2018-11" db="EMBL/GenBank/DDBJ databases">
        <title>Complete genome sequence of Paenibacillus sp. ML311-T8.</title>
        <authorList>
            <person name="Nam Y.-D."/>
            <person name="Kang J."/>
            <person name="Chung W.-H."/>
            <person name="Park Y.S."/>
        </authorList>
    </citation>
    <scope>NUCLEOTIDE SEQUENCE [LARGE SCALE GENOMIC DNA]</scope>
    <source>
        <strain evidence="10">ML311-T8</strain>
    </source>
</reference>
<keyword evidence="6 7" id="KW-0472">Membrane</keyword>
<dbReference type="OrthoDB" id="9813074at2"/>
<evidence type="ECO:0000256" key="5">
    <source>
        <dbReference type="ARBA" id="ARBA00022989"/>
    </source>
</evidence>
<keyword evidence="9" id="KW-0645">Protease</keyword>
<dbReference type="KEGG" id="ppsc:EHS13_08585"/>
<dbReference type="AlphaFoldDB" id="A0A6B8REL1"/>
<evidence type="ECO:0000256" key="4">
    <source>
        <dbReference type="ARBA" id="ARBA00022801"/>
    </source>
</evidence>
<organism evidence="9 10">
    <name type="scientific">Paenibacillus psychroresistens</name>
    <dbReference type="NCBI Taxonomy" id="1778678"/>
    <lineage>
        <taxon>Bacteria</taxon>
        <taxon>Bacillati</taxon>
        <taxon>Bacillota</taxon>
        <taxon>Bacilli</taxon>
        <taxon>Bacillales</taxon>
        <taxon>Paenibacillaceae</taxon>
        <taxon>Paenibacillus</taxon>
    </lineage>
</organism>
<evidence type="ECO:0000256" key="1">
    <source>
        <dbReference type="ARBA" id="ARBA00004141"/>
    </source>
</evidence>
<dbReference type="Gene3D" id="1.20.1540.10">
    <property type="entry name" value="Rhomboid-like"/>
    <property type="match status" value="1"/>
</dbReference>
<dbReference type="Proteomes" id="UP000426246">
    <property type="component" value="Chromosome"/>
</dbReference>
<evidence type="ECO:0000256" key="7">
    <source>
        <dbReference type="SAM" id="Phobius"/>
    </source>
</evidence>
<evidence type="ECO:0000256" key="3">
    <source>
        <dbReference type="ARBA" id="ARBA00022692"/>
    </source>
</evidence>
<keyword evidence="5 7" id="KW-1133">Transmembrane helix</keyword>
<evidence type="ECO:0000256" key="6">
    <source>
        <dbReference type="ARBA" id="ARBA00023136"/>
    </source>
</evidence>
<feature type="transmembrane region" description="Helical" evidence="7">
    <location>
        <begin position="125"/>
        <end position="142"/>
    </location>
</feature>
<keyword evidence="10" id="KW-1185">Reference proteome</keyword>
<keyword evidence="3 7" id="KW-0812">Transmembrane</keyword>
<evidence type="ECO:0000259" key="8">
    <source>
        <dbReference type="Pfam" id="PF01694"/>
    </source>
</evidence>
<evidence type="ECO:0000313" key="10">
    <source>
        <dbReference type="Proteomes" id="UP000426246"/>
    </source>
</evidence>
<feature type="domain" description="Peptidase S54 rhomboid" evidence="8">
    <location>
        <begin position="60"/>
        <end position="194"/>
    </location>
</feature>
<dbReference type="GO" id="GO:0004252">
    <property type="term" value="F:serine-type endopeptidase activity"/>
    <property type="evidence" value="ECO:0007669"/>
    <property type="project" value="InterPro"/>
</dbReference>
<comment type="subcellular location">
    <subcellularLocation>
        <location evidence="1">Membrane</location>
        <topology evidence="1">Multi-pass membrane protein</topology>
    </subcellularLocation>
</comment>
<dbReference type="PANTHER" id="PTHR43731:SF14">
    <property type="entry name" value="PRESENILIN-ASSOCIATED RHOMBOID-LIKE PROTEIN, MITOCHONDRIAL"/>
    <property type="match status" value="1"/>
</dbReference>
<evidence type="ECO:0000256" key="2">
    <source>
        <dbReference type="ARBA" id="ARBA00009045"/>
    </source>
</evidence>
<evidence type="ECO:0000313" key="9">
    <source>
        <dbReference type="EMBL" id="QGQ94931.1"/>
    </source>
</evidence>
<proteinExistence type="inferred from homology"/>
<feature type="transmembrane region" description="Helical" evidence="7">
    <location>
        <begin position="177"/>
        <end position="196"/>
    </location>
</feature>
<comment type="similarity">
    <text evidence="2">Belongs to the peptidase S54 family.</text>
</comment>
<dbReference type="Pfam" id="PF01694">
    <property type="entry name" value="Rhomboid"/>
    <property type="match status" value="1"/>
</dbReference>
<sequence length="201" mass="22732">MNLFVRRESFKEYLTKFPLTSLIMAINVIYFGLMHLFPGEFEQDTIWKWGAYAYTSIQDGEYYRFITPIFMQIGVSHFIFNLFSMFIFVAVLEHLIGKSRFIVIYMGAGIIGYLTTFLFSSSELGLGASGAIFGVLGAFLYLSQKKSPLLDDASRKTIIPILLINLVYTFIDPEISITGHVGGLIGGYVLSMLLQIDKRRA</sequence>
<dbReference type="PANTHER" id="PTHR43731">
    <property type="entry name" value="RHOMBOID PROTEASE"/>
    <property type="match status" value="1"/>
</dbReference>
<dbReference type="GO" id="GO:0016020">
    <property type="term" value="C:membrane"/>
    <property type="evidence" value="ECO:0007669"/>
    <property type="project" value="UniProtKB-SubCell"/>
</dbReference>
<feature type="transmembrane region" description="Helical" evidence="7">
    <location>
        <begin position="69"/>
        <end position="92"/>
    </location>
</feature>
<dbReference type="InterPro" id="IPR022764">
    <property type="entry name" value="Peptidase_S54_rhomboid_dom"/>
</dbReference>
<keyword evidence="4" id="KW-0378">Hydrolase</keyword>
<dbReference type="SUPFAM" id="SSF144091">
    <property type="entry name" value="Rhomboid-like"/>
    <property type="match status" value="1"/>
</dbReference>
<dbReference type="RefSeq" id="WP_155699942.1">
    <property type="nucleotide sequence ID" value="NZ_CP034235.1"/>
</dbReference>
<feature type="transmembrane region" description="Helical" evidence="7">
    <location>
        <begin position="101"/>
        <end position="119"/>
    </location>
</feature>